<evidence type="ECO:0000256" key="1">
    <source>
        <dbReference type="ARBA" id="ARBA00007532"/>
    </source>
</evidence>
<dbReference type="PRINTS" id="PR00368">
    <property type="entry name" value="FADPNR"/>
</dbReference>
<accession>A0A120CXI3</accession>
<dbReference type="Pfam" id="PF07992">
    <property type="entry name" value="Pyr_redox_2"/>
    <property type="match status" value="1"/>
</dbReference>
<dbReference type="SUPFAM" id="SSF55424">
    <property type="entry name" value="FAD/NAD-linked reductases, dimerisation (C-terminal) domain"/>
    <property type="match status" value="1"/>
</dbReference>
<gene>
    <name evidence="7" type="ORF">APY04_0687</name>
</gene>
<dbReference type="InterPro" id="IPR001100">
    <property type="entry name" value="Pyr_nuc-diS_OxRdtase"/>
</dbReference>
<evidence type="ECO:0000256" key="4">
    <source>
        <dbReference type="PIRSR" id="PIRSR000350-3"/>
    </source>
</evidence>
<dbReference type="GO" id="GO:0003955">
    <property type="term" value="F:NAD(P)H dehydrogenase (quinone) activity"/>
    <property type="evidence" value="ECO:0007669"/>
    <property type="project" value="TreeGrafter"/>
</dbReference>
<dbReference type="Proteomes" id="UP000059074">
    <property type="component" value="Unassembled WGS sequence"/>
</dbReference>
<evidence type="ECO:0000256" key="3">
    <source>
        <dbReference type="ARBA" id="ARBA00022827"/>
    </source>
</evidence>
<proteinExistence type="inferred from homology"/>
<dbReference type="AlphaFoldDB" id="A0A120CXI3"/>
<organism evidence="7 8">
    <name type="scientific">Hyphomicrobium sulfonivorans</name>
    <dbReference type="NCBI Taxonomy" id="121290"/>
    <lineage>
        <taxon>Bacteria</taxon>
        <taxon>Pseudomonadati</taxon>
        <taxon>Pseudomonadota</taxon>
        <taxon>Alphaproteobacteria</taxon>
        <taxon>Hyphomicrobiales</taxon>
        <taxon>Hyphomicrobiaceae</taxon>
        <taxon>Hyphomicrobium</taxon>
    </lineage>
</organism>
<evidence type="ECO:0000259" key="5">
    <source>
        <dbReference type="Pfam" id="PF02852"/>
    </source>
</evidence>
<dbReference type="EC" id="1.16.1.1" evidence="7"/>
<dbReference type="Gene3D" id="3.50.50.60">
    <property type="entry name" value="FAD/NAD(P)-binding domain"/>
    <property type="match status" value="2"/>
</dbReference>
<feature type="binding site" evidence="4">
    <location>
        <begin position="196"/>
        <end position="203"/>
    </location>
    <ligand>
        <name>NAD(+)</name>
        <dbReference type="ChEBI" id="CHEBI:57540"/>
    </ligand>
</feature>
<reference evidence="7 8" key="1">
    <citation type="submission" date="2015-10" db="EMBL/GenBank/DDBJ databases">
        <title>Transcriptomic analysis of a linuron degrading triple-species bacterial consortium.</title>
        <authorList>
            <person name="Albers P."/>
        </authorList>
    </citation>
    <scope>NUCLEOTIDE SEQUENCE [LARGE SCALE GENOMIC DNA]</scope>
    <source>
        <strain evidence="7 8">WDL6</strain>
    </source>
</reference>
<dbReference type="PRINTS" id="PR00411">
    <property type="entry name" value="PNDRDTASEI"/>
</dbReference>
<comment type="cofactor">
    <cofactor evidence="4">
        <name>FAD</name>
        <dbReference type="ChEBI" id="CHEBI:57692"/>
    </cofactor>
    <text evidence="4">Binds 1 FAD per subunit.</text>
</comment>
<name>A0A120CXI3_HYPSL</name>
<dbReference type="PANTHER" id="PTHR43014">
    <property type="entry name" value="MERCURIC REDUCTASE"/>
    <property type="match status" value="1"/>
</dbReference>
<dbReference type="InterPro" id="IPR004099">
    <property type="entry name" value="Pyr_nucl-diS_OxRdtase_dimer"/>
</dbReference>
<evidence type="ECO:0000313" key="8">
    <source>
        <dbReference type="Proteomes" id="UP000059074"/>
    </source>
</evidence>
<evidence type="ECO:0000259" key="6">
    <source>
        <dbReference type="Pfam" id="PF07992"/>
    </source>
</evidence>
<dbReference type="Gene3D" id="3.30.390.30">
    <property type="match status" value="1"/>
</dbReference>
<comment type="caution">
    <text evidence="7">The sequence shown here is derived from an EMBL/GenBank/DDBJ whole genome shotgun (WGS) entry which is preliminary data.</text>
</comment>
<protein>
    <submittedName>
        <fullName evidence="7">Mercuric ion reductase</fullName>
        <ecNumber evidence="7">1.16.1.1</ecNumber>
    </submittedName>
</protein>
<evidence type="ECO:0000256" key="2">
    <source>
        <dbReference type="ARBA" id="ARBA00022630"/>
    </source>
</evidence>
<keyword evidence="4" id="KW-0547">Nucleotide-binding</keyword>
<dbReference type="InterPro" id="IPR036188">
    <property type="entry name" value="FAD/NAD-bd_sf"/>
</dbReference>
<dbReference type="GO" id="GO:0050660">
    <property type="term" value="F:flavin adenine dinucleotide binding"/>
    <property type="evidence" value="ECO:0007669"/>
    <property type="project" value="TreeGrafter"/>
</dbReference>
<dbReference type="GO" id="GO:0016152">
    <property type="term" value="F:mercury (II) reductase (NADP+) activity"/>
    <property type="evidence" value="ECO:0007669"/>
    <property type="project" value="UniProtKB-EC"/>
</dbReference>
<keyword evidence="3 4" id="KW-0274">FAD</keyword>
<keyword evidence="7" id="KW-0560">Oxidoreductase</keyword>
<keyword evidence="4" id="KW-0520">NAD</keyword>
<sequence length="492" mass="51776">MEMAASQSGDALVNAPEEHGEIVNADIGVIGAGPAGLAVATSAAALGRTVVLVEGQRFGGQALNSGCIPRRALAASAARAHAIRTAGMVGITGAEPVVDMRAVHAYISSASGKVAPNFAPERFAGLGVRVIQASGRFIDRRTLLAGEYRIKARRFVIATGTTPSMPEISGLQSTPYFTTDSILENIIPVHSLIVIGGSAAGLEIAQAYSRLGANVIVLNRSAILPEEDGELTQTVFERLAEEGIGVHQNANVDAVEGDLGRVRVKVSVNGEQHVVEGSHLLIAAERKPAIDNLGLDVARIRHDANGLQLNSGLRTSNRRVFAVGAVTGSPLHAHTAEHHAAVVISRALMAVPASVDTSLLARAVFTEPEFAYVGLTEDEAKKRNRKIHVLRWPYRENERAQAEGIAAGHVKVVTTTTGRILGAGIAGASAGELIQPWALAIARGLDMKAMVRWNLPSPTLGEINKRVASSYYAANLASPALRKFIGLLAKIR</sequence>
<feature type="domain" description="FAD/NAD(P)-binding" evidence="6">
    <location>
        <begin position="26"/>
        <end position="340"/>
    </location>
</feature>
<dbReference type="PANTHER" id="PTHR43014:SF2">
    <property type="entry name" value="MERCURIC REDUCTASE"/>
    <property type="match status" value="1"/>
</dbReference>
<comment type="similarity">
    <text evidence="1">Belongs to the class-I pyridine nucleotide-disulfide oxidoreductase family.</text>
</comment>
<dbReference type="PATRIC" id="fig|121290.4.peg.1159"/>
<dbReference type="SUPFAM" id="SSF51905">
    <property type="entry name" value="FAD/NAD(P)-binding domain"/>
    <property type="match status" value="1"/>
</dbReference>
<feature type="binding site" evidence="4">
    <location>
        <position position="135"/>
    </location>
    <ligand>
        <name>FAD</name>
        <dbReference type="ChEBI" id="CHEBI:57692"/>
    </ligand>
</feature>
<keyword evidence="2" id="KW-0285">Flavoprotein</keyword>
<dbReference type="STRING" id="121290.APY04_0687"/>
<feature type="domain" description="Pyridine nucleotide-disulphide oxidoreductase dimerisation" evidence="5">
    <location>
        <begin position="361"/>
        <end position="463"/>
    </location>
</feature>
<dbReference type="Pfam" id="PF02852">
    <property type="entry name" value="Pyr_redox_dim"/>
    <property type="match status" value="1"/>
</dbReference>
<dbReference type="InterPro" id="IPR016156">
    <property type="entry name" value="FAD/NAD-linked_Rdtase_dimer_sf"/>
</dbReference>
<dbReference type="PIRSF" id="PIRSF000350">
    <property type="entry name" value="Mercury_reductase_MerA"/>
    <property type="match status" value="1"/>
</dbReference>
<dbReference type="EMBL" id="LMTR01000027">
    <property type="protein sequence ID" value="KWT71025.1"/>
    <property type="molecule type" value="Genomic_DNA"/>
</dbReference>
<keyword evidence="8" id="KW-1185">Reference proteome</keyword>
<evidence type="ECO:0000313" key="7">
    <source>
        <dbReference type="EMBL" id="KWT71025.1"/>
    </source>
</evidence>
<dbReference type="InterPro" id="IPR023753">
    <property type="entry name" value="FAD/NAD-binding_dom"/>
</dbReference>